<protein>
    <submittedName>
        <fullName evidence="4">TetR/AcrR family transcriptional regulator</fullName>
    </submittedName>
</protein>
<evidence type="ECO:0000259" key="3">
    <source>
        <dbReference type="PROSITE" id="PS50977"/>
    </source>
</evidence>
<dbReference type="Proteomes" id="UP000284605">
    <property type="component" value="Unassembled WGS sequence"/>
</dbReference>
<dbReference type="SUPFAM" id="SSF46689">
    <property type="entry name" value="Homeodomain-like"/>
    <property type="match status" value="1"/>
</dbReference>
<name>A0A418WD05_9PROT</name>
<dbReference type="OrthoDB" id="2356263at2"/>
<feature type="DNA-binding region" description="H-T-H motif" evidence="2">
    <location>
        <begin position="28"/>
        <end position="47"/>
    </location>
</feature>
<dbReference type="GO" id="GO:0003677">
    <property type="term" value="F:DNA binding"/>
    <property type="evidence" value="ECO:0007669"/>
    <property type="project" value="UniProtKB-UniRule"/>
</dbReference>
<proteinExistence type="predicted"/>
<dbReference type="EMBL" id="QYUK01000011">
    <property type="protein sequence ID" value="RJF87917.1"/>
    <property type="molecule type" value="Genomic_DNA"/>
</dbReference>
<dbReference type="Pfam" id="PF00440">
    <property type="entry name" value="TetR_N"/>
    <property type="match status" value="1"/>
</dbReference>
<evidence type="ECO:0000313" key="5">
    <source>
        <dbReference type="Proteomes" id="UP000284605"/>
    </source>
</evidence>
<gene>
    <name evidence="4" type="ORF">D3874_13540</name>
</gene>
<dbReference type="RefSeq" id="WP_119778553.1">
    <property type="nucleotide sequence ID" value="NZ_QYUK01000011.1"/>
</dbReference>
<dbReference type="AlphaFoldDB" id="A0A418WD05"/>
<evidence type="ECO:0000256" key="1">
    <source>
        <dbReference type="ARBA" id="ARBA00023125"/>
    </source>
</evidence>
<keyword evidence="5" id="KW-1185">Reference proteome</keyword>
<accession>A0A418WD05</accession>
<organism evidence="4 5">
    <name type="scientific">Oleomonas cavernae</name>
    <dbReference type="NCBI Taxonomy" id="2320859"/>
    <lineage>
        <taxon>Bacteria</taxon>
        <taxon>Pseudomonadati</taxon>
        <taxon>Pseudomonadota</taxon>
        <taxon>Alphaproteobacteria</taxon>
        <taxon>Acetobacterales</taxon>
        <taxon>Acetobacteraceae</taxon>
        <taxon>Oleomonas</taxon>
    </lineage>
</organism>
<feature type="domain" description="HTH tetR-type" evidence="3">
    <location>
        <begin position="4"/>
        <end position="65"/>
    </location>
</feature>
<sequence>MSKAGARDAILASALKLFGERGFDGVRTAEILDAAGQKNQTALQYHFGSREGLYKAILNQHLKQIDVRRLAIINPRGLADPRPSFVTCLRGMIDPLIDEVGEGDGGVAYLRFLRQFTSRPGFNIVEVSRALKFPGMSLLITCVDAHLAPMPAPRRSFTISLMLQVSIAMLATWKLEHPEQFDRASFVAAAVGTCKAIHRSLVHVPVPVAAARIKRNAV</sequence>
<evidence type="ECO:0000256" key="2">
    <source>
        <dbReference type="PROSITE-ProRule" id="PRU00335"/>
    </source>
</evidence>
<dbReference type="PROSITE" id="PS50977">
    <property type="entry name" value="HTH_TETR_2"/>
    <property type="match status" value="1"/>
</dbReference>
<comment type="caution">
    <text evidence="4">The sequence shown here is derived from an EMBL/GenBank/DDBJ whole genome shotgun (WGS) entry which is preliminary data.</text>
</comment>
<dbReference type="InterPro" id="IPR009057">
    <property type="entry name" value="Homeodomain-like_sf"/>
</dbReference>
<dbReference type="InterPro" id="IPR001647">
    <property type="entry name" value="HTH_TetR"/>
</dbReference>
<dbReference type="Gene3D" id="1.10.357.10">
    <property type="entry name" value="Tetracycline Repressor, domain 2"/>
    <property type="match status" value="1"/>
</dbReference>
<keyword evidence="1 2" id="KW-0238">DNA-binding</keyword>
<reference evidence="4 5" key="1">
    <citation type="submission" date="2018-09" db="EMBL/GenBank/DDBJ databases">
        <authorList>
            <person name="Zhu H."/>
        </authorList>
    </citation>
    <scope>NUCLEOTIDE SEQUENCE [LARGE SCALE GENOMIC DNA]</scope>
    <source>
        <strain evidence="4 5">K1W22B-8</strain>
    </source>
</reference>
<evidence type="ECO:0000313" key="4">
    <source>
        <dbReference type="EMBL" id="RJF87917.1"/>
    </source>
</evidence>